<dbReference type="InterPro" id="IPR002938">
    <property type="entry name" value="FAD-bd"/>
</dbReference>
<keyword evidence="1" id="KW-0285">Flavoprotein</keyword>
<keyword evidence="2" id="KW-0274">FAD</keyword>
<evidence type="ECO:0000256" key="3">
    <source>
        <dbReference type="ARBA" id="ARBA00023002"/>
    </source>
</evidence>
<keyword evidence="6" id="KW-1185">Reference proteome</keyword>
<accession>A0A8H8BU18</accession>
<reference evidence="5" key="1">
    <citation type="submission" date="2021-02" db="EMBL/GenBank/DDBJ databases">
        <title>Genome sequence Cadophora malorum strain M34.</title>
        <authorList>
            <person name="Stefanovic E."/>
            <person name="Vu D."/>
            <person name="Scully C."/>
            <person name="Dijksterhuis J."/>
            <person name="Roader J."/>
            <person name="Houbraken J."/>
        </authorList>
    </citation>
    <scope>NUCLEOTIDE SEQUENCE</scope>
    <source>
        <strain evidence="5">M34</strain>
    </source>
</reference>
<evidence type="ECO:0000313" key="5">
    <source>
        <dbReference type="EMBL" id="KAG4423996.1"/>
    </source>
</evidence>
<gene>
    <name evidence="5" type="ORF">IFR04_002838</name>
</gene>
<dbReference type="InterPro" id="IPR036188">
    <property type="entry name" value="FAD/NAD-bd_sf"/>
</dbReference>
<dbReference type="GO" id="GO:0071949">
    <property type="term" value="F:FAD binding"/>
    <property type="evidence" value="ECO:0007669"/>
    <property type="project" value="InterPro"/>
</dbReference>
<dbReference type="InterPro" id="IPR051704">
    <property type="entry name" value="FAD_aromatic-hydroxylase"/>
</dbReference>
<dbReference type="Gene3D" id="3.50.50.60">
    <property type="entry name" value="FAD/NAD(P)-binding domain"/>
    <property type="match status" value="1"/>
</dbReference>
<keyword evidence="3" id="KW-0560">Oxidoreductase</keyword>
<feature type="domain" description="FAD-binding" evidence="4">
    <location>
        <begin position="5"/>
        <end position="343"/>
    </location>
</feature>
<name>A0A8H8BU18_9HELO</name>
<evidence type="ECO:0000259" key="4">
    <source>
        <dbReference type="Pfam" id="PF01494"/>
    </source>
</evidence>
<dbReference type="Proteomes" id="UP000664132">
    <property type="component" value="Unassembled WGS sequence"/>
</dbReference>
<protein>
    <recommendedName>
        <fullName evidence="4">FAD-binding domain-containing protein</fullName>
    </recommendedName>
</protein>
<organism evidence="5 6">
    <name type="scientific">Cadophora malorum</name>
    <dbReference type="NCBI Taxonomy" id="108018"/>
    <lineage>
        <taxon>Eukaryota</taxon>
        <taxon>Fungi</taxon>
        <taxon>Dikarya</taxon>
        <taxon>Ascomycota</taxon>
        <taxon>Pezizomycotina</taxon>
        <taxon>Leotiomycetes</taxon>
        <taxon>Helotiales</taxon>
        <taxon>Ploettnerulaceae</taxon>
        <taxon>Cadophora</taxon>
    </lineage>
</organism>
<dbReference type="GO" id="GO:0016491">
    <property type="term" value="F:oxidoreductase activity"/>
    <property type="evidence" value="ECO:0007669"/>
    <property type="project" value="UniProtKB-KW"/>
</dbReference>
<dbReference type="EMBL" id="JAFJYH010000026">
    <property type="protein sequence ID" value="KAG4423996.1"/>
    <property type="molecule type" value="Genomic_DNA"/>
</dbReference>
<dbReference type="PANTHER" id="PTHR46865">
    <property type="entry name" value="OXIDOREDUCTASE-RELATED"/>
    <property type="match status" value="1"/>
</dbReference>
<comment type="caution">
    <text evidence="5">The sequence shown here is derived from an EMBL/GenBank/DDBJ whole genome shotgun (WGS) entry which is preliminary data.</text>
</comment>
<dbReference type="SUPFAM" id="SSF51905">
    <property type="entry name" value="FAD/NAD(P)-binding domain"/>
    <property type="match status" value="1"/>
</dbReference>
<sequence length="411" mass="45300">MSKPTVLINGAGIAGPVCAFFLARAGIKTTIIERAPSMRSTGQQIDLRGAGLSVVQRMGLESAIRERTTKEAGLAFVDETGRRLAEFPVREDGGRSFTSEIEILRGEMAGVFYEATKAVEGIEYVFGDHVTDMVEKEGKVEVTLEKGGKREFDIVVGADGQGSKTRRLAFKDVEIPMKALHQYAAYFTIPYKDSDRNFAEWYNTTGGRGILLRPDNAGYTRAYLTVTRDPLPELQEYYKLNVAEQKQKMHEMFSDAGWEAKRVLEGMDSAKDFYMQEIAQVKMPSWSQGRVVLLGDAGYCPSPISGMGTSCAIVGAYVLAGEIVKHGMDYEKAFKGYEENLRPYVEKAQKLPPGAPAIANPQTKWGIAILRGLVGFVSWSGATKLFDKMSSPPAQDDELTVYDFGDKKSRA</sequence>
<dbReference type="Gene3D" id="3.30.9.10">
    <property type="entry name" value="D-Amino Acid Oxidase, subunit A, domain 2"/>
    <property type="match status" value="1"/>
</dbReference>
<evidence type="ECO:0000313" key="6">
    <source>
        <dbReference type="Proteomes" id="UP000664132"/>
    </source>
</evidence>
<dbReference type="AlphaFoldDB" id="A0A8H8BU18"/>
<evidence type="ECO:0000256" key="1">
    <source>
        <dbReference type="ARBA" id="ARBA00022630"/>
    </source>
</evidence>
<dbReference type="OrthoDB" id="655030at2759"/>
<dbReference type="PRINTS" id="PR00420">
    <property type="entry name" value="RNGMNOXGNASE"/>
</dbReference>
<evidence type="ECO:0000256" key="2">
    <source>
        <dbReference type="ARBA" id="ARBA00022827"/>
    </source>
</evidence>
<proteinExistence type="predicted"/>
<dbReference type="PANTHER" id="PTHR46865:SF2">
    <property type="entry name" value="MONOOXYGENASE"/>
    <property type="match status" value="1"/>
</dbReference>
<dbReference type="Pfam" id="PF01494">
    <property type="entry name" value="FAD_binding_3"/>
    <property type="match status" value="1"/>
</dbReference>